<dbReference type="PRINTS" id="PR00420">
    <property type="entry name" value="RNGMNOXGNASE"/>
</dbReference>
<sequence length="381" mass="40505">MSVVVSGGSMGGLFTGLALLSAGHDVDVYERAEGGLRSRGAGIVAQPEILDFVASHGIGRPADLTTTTSRRQYLARDGTVERERPERMTFTGWDALYRRLRGALPDERYHAGRRTVGVEGSVGDGDGGRDDLSDAAALRFEDGSSAEGDLAVVAEGGRSATREALLPNVDPEPAGYVAWRGVISEDAVPTRVRDAFTDTFVFYEGDGELVLGYRIPGPDGGTEPGGGRLNWVWYDDVGDAADRRRLMTDADGERNEFSVSPGRLRDGVREDLLAAATSRLPDTFTDLVAATDDAFVQTVYDLSVPRMRFGRVCLLGDAAFVARPHTAAGTAKAAADGTRLARALDGACGVDDALADWAGARLDAGRRLVAEGVRMGDGYME</sequence>
<dbReference type="NCBIfam" id="NF005566">
    <property type="entry name" value="PRK07236.1"/>
    <property type="match status" value="1"/>
</dbReference>
<dbReference type="RefSeq" id="WP_303651663.1">
    <property type="nucleotide sequence ID" value="NZ_JAODIW010000008.1"/>
</dbReference>
<protein>
    <submittedName>
        <fullName evidence="2">FAD-dependent monooxygenase</fullName>
    </submittedName>
</protein>
<dbReference type="PANTHER" id="PTHR47469:SF2">
    <property type="entry name" value="OS06G0597600 PROTEIN"/>
    <property type="match status" value="1"/>
</dbReference>
<dbReference type="Gene3D" id="3.50.50.60">
    <property type="entry name" value="FAD/NAD(P)-binding domain"/>
    <property type="match status" value="2"/>
</dbReference>
<proteinExistence type="predicted"/>
<comment type="caution">
    <text evidence="2">The sequence shown here is derived from an EMBL/GenBank/DDBJ whole genome shotgun (WGS) entry which is preliminary data.</text>
</comment>
<gene>
    <name evidence="2" type="ORF">ACFO0N_19400</name>
</gene>
<dbReference type="Pfam" id="PF22607">
    <property type="entry name" value="FAD_binding-like"/>
    <property type="match status" value="1"/>
</dbReference>
<dbReference type="InterPro" id="IPR036188">
    <property type="entry name" value="FAD/NAD-bd_sf"/>
</dbReference>
<evidence type="ECO:0000313" key="3">
    <source>
        <dbReference type="Proteomes" id="UP001595921"/>
    </source>
</evidence>
<dbReference type="EMBL" id="JBHSDS010000010">
    <property type="protein sequence ID" value="MFC4360121.1"/>
    <property type="molecule type" value="Genomic_DNA"/>
</dbReference>
<keyword evidence="2" id="KW-0503">Monooxygenase</keyword>
<keyword evidence="3" id="KW-1185">Reference proteome</keyword>
<dbReference type="Proteomes" id="UP001595921">
    <property type="component" value="Unassembled WGS sequence"/>
</dbReference>
<dbReference type="PANTHER" id="PTHR47469">
    <property type="entry name" value="MONOOXYGENASE-LIKE"/>
    <property type="match status" value="1"/>
</dbReference>
<dbReference type="AlphaFoldDB" id="A0ABD5PH57"/>
<evidence type="ECO:0000259" key="1">
    <source>
        <dbReference type="Pfam" id="PF22607"/>
    </source>
</evidence>
<feature type="domain" description="2,6-dihydroxypyridine 3-monooxygenase substrate binding" evidence="1">
    <location>
        <begin position="174"/>
        <end position="301"/>
    </location>
</feature>
<dbReference type="SUPFAM" id="SSF54373">
    <property type="entry name" value="FAD-linked reductases, C-terminal domain"/>
    <property type="match status" value="1"/>
</dbReference>
<accession>A0ABD5PH57</accession>
<dbReference type="SUPFAM" id="SSF51905">
    <property type="entry name" value="FAD/NAD(P)-binding domain"/>
    <property type="match status" value="1"/>
</dbReference>
<organism evidence="2 3">
    <name type="scientific">Halobium salinum</name>
    <dbReference type="NCBI Taxonomy" id="1364940"/>
    <lineage>
        <taxon>Archaea</taxon>
        <taxon>Methanobacteriati</taxon>
        <taxon>Methanobacteriota</taxon>
        <taxon>Stenosarchaea group</taxon>
        <taxon>Halobacteria</taxon>
        <taxon>Halobacteriales</taxon>
        <taxon>Haloferacaceae</taxon>
        <taxon>Halobium</taxon>
    </lineage>
</organism>
<keyword evidence="2" id="KW-0560">Oxidoreductase</keyword>
<dbReference type="InterPro" id="IPR053212">
    <property type="entry name" value="DHP_3-monooxygenase"/>
</dbReference>
<dbReference type="GO" id="GO:0004497">
    <property type="term" value="F:monooxygenase activity"/>
    <property type="evidence" value="ECO:0007669"/>
    <property type="project" value="UniProtKB-KW"/>
</dbReference>
<evidence type="ECO:0000313" key="2">
    <source>
        <dbReference type="EMBL" id="MFC4360121.1"/>
    </source>
</evidence>
<dbReference type="InterPro" id="IPR054707">
    <property type="entry name" value="DhpH_subs-bd"/>
</dbReference>
<reference evidence="2 3" key="1">
    <citation type="journal article" date="2019" name="Int. J. Syst. Evol. Microbiol.">
        <title>The Global Catalogue of Microorganisms (GCM) 10K type strain sequencing project: providing services to taxonomists for standard genome sequencing and annotation.</title>
        <authorList>
            <consortium name="The Broad Institute Genomics Platform"/>
            <consortium name="The Broad Institute Genome Sequencing Center for Infectious Disease"/>
            <person name="Wu L."/>
            <person name="Ma J."/>
        </authorList>
    </citation>
    <scope>NUCLEOTIDE SEQUENCE [LARGE SCALE GENOMIC DNA]</scope>
    <source>
        <strain evidence="2 3">CGMCC 1.12553</strain>
    </source>
</reference>
<name>A0ABD5PH57_9EURY</name>